<evidence type="ECO:0000313" key="2">
    <source>
        <dbReference type="EMBL" id="CAG7641357.1"/>
    </source>
</evidence>
<dbReference type="AlphaFoldDB" id="A0A916NJZ6"/>
<protein>
    <submittedName>
        <fullName evidence="2">Uncharacterized protein</fullName>
    </submittedName>
</protein>
<gene>
    <name evidence="2" type="ORF">PAESOLCIP111_04222</name>
</gene>
<dbReference type="Proteomes" id="UP000693672">
    <property type="component" value="Unassembled WGS sequence"/>
</dbReference>
<name>A0A916NJZ6_9BACL</name>
<dbReference type="InterPro" id="IPR000522">
    <property type="entry name" value="ABC_transptr_permease_BtuC"/>
</dbReference>
<feature type="transmembrane region" description="Helical" evidence="1">
    <location>
        <begin position="20"/>
        <end position="38"/>
    </location>
</feature>
<dbReference type="GO" id="GO:0022857">
    <property type="term" value="F:transmembrane transporter activity"/>
    <property type="evidence" value="ECO:0007669"/>
    <property type="project" value="InterPro"/>
</dbReference>
<keyword evidence="3" id="KW-1185">Reference proteome</keyword>
<comment type="caution">
    <text evidence="2">The sequence shown here is derived from an EMBL/GenBank/DDBJ whole genome shotgun (WGS) entry which is preliminary data.</text>
</comment>
<reference evidence="2" key="1">
    <citation type="submission" date="2021-06" db="EMBL/GenBank/DDBJ databases">
        <authorList>
            <person name="Criscuolo A."/>
        </authorList>
    </citation>
    <scope>NUCLEOTIDE SEQUENCE</scope>
    <source>
        <strain evidence="2">CIP111600</strain>
    </source>
</reference>
<accession>A0A916NJZ6</accession>
<dbReference type="GO" id="GO:0016020">
    <property type="term" value="C:membrane"/>
    <property type="evidence" value="ECO:0007669"/>
    <property type="project" value="InterPro"/>
</dbReference>
<sequence length="42" mass="4528">MFLVLTADYIAKNVAPAEIPVGLVAAVIGIPYFIYLLYKGKA</sequence>
<keyword evidence="1" id="KW-0812">Transmembrane</keyword>
<evidence type="ECO:0000256" key="1">
    <source>
        <dbReference type="SAM" id="Phobius"/>
    </source>
</evidence>
<keyword evidence="1" id="KW-1133">Transmembrane helix</keyword>
<organism evidence="2 3">
    <name type="scientific">Paenibacillus solanacearum</name>
    <dbReference type="NCBI Taxonomy" id="2048548"/>
    <lineage>
        <taxon>Bacteria</taxon>
        <taxon>Bacillati</taxon>
        <taxon>Bacillota</taxon>
        <taxon>Bacilli</taxon>
        <taxon>Bacillales</taxon>
        <taxon>Paenibacillaceae</taxon>
        <taxon>Paenibacillus</taxon>
    </lineage>
</organism>
<dbReference type="Pfam" id="PF01032">
    <property type="entry name" value="FecCD"/>
    <property type="match status" value="1"/>
</dbReference>
<dbReference type="EMBL" id="CAJVAS010000022">
    <property type="protein sequence ID" value="CAG7641357.1"/>
    <property type="molecule type" value="Genomic_DNA"/>
</dbReference>
<keyword evidence="1" id="KW-0472">Membrane</keyword>
<evidence type="ECO:0000313" key="3">
    <source>
        <dbReference type="Proteomes" id="UP000693672"/>
    </source>
</evidence>
<proteinExistence type="predicted"/>